<dbReference type="Proteomes" id="UP000620670">
    <property type="component" value="Unassembled WGS sequence"/>
</dbReference>
<keyword evidence="2" id="KW-1185">Reference proteome</keyword>
<proteinExistence type="predicted"/>
<name>A0ABS0Y831_9HYPH</name>
<evidence type="ECO:0000313" key="2">
    <source>
        <dbReference type="Proteomes" id="UP000620670"/>
    </source>
</evidence>
<sequence>MIFYLPTTTAGGLVGGAYRTVTSALGNVTQAAGSTAQTAVQAEAPSLVGAADPFSSIEQQIRGATGGNDPAALRDAAVASVRAALTGNEQQAADARSRAADALARAQNIPVDQARTQVQQYRQAVDQAKQRAKQRPMPPRAPCQRVPCWHPWG</sequence>
<evidence type="ECO:0000313" key="1">
    <source>
        <dbReference type="EMBL" id="MBJ6128470.1"/>
    </source>
</evidence>
<protein>
    <submittedName>
        <fullName evidence="1">Uncharacterized protein</fullName>
    </submittedName>
</protein>
<gene>
    <name evidence="1" type="ORF">JAO75_24050</name>
</gene>
<reference evidence="2" key="1">
    <citation type="submission" date="2020-12" db="EMBL/GenBank/DDBJ databases">
        <title>Hymenobacter sp.</title>
        <authorList>
            <person name="Kim M.K."/>
        </authorList>
    </citation>
    <scope>NUCLEOTIDE SEQUENCE [LARGE SCALE GENOMIC DNA]</scope>
    <source>
        <strain evidence="2">BT325</strain>
    </source>
</reference>
<dbReference type="RefSeq" id="WP_199051741.1">
    <property type="nucleotide sequence ID" value="NZ_JAELXT010000052.1"/>
</dbReference>
<accession>A0ABS0Y831</accession>
<dbReference type="EMBL" id="JAELXT010000052">
    <property type="protein sequence ID" value="MBJ6128470.1"/>
    <property type="molecule type" value="Genomic_DNA"/>
</dbReference>
<comment type="caution">
    <text evidence="1">The sequence shown here is derived from an EMBL/GenBank/DDBJ whole genome shotgun (WGS) entry which is preliminary data.</text>
</comment>
<organism evidence="1 2">
    <name type="scientific">Microvirga splendida</name>
    <dbReference type="NCBI Taxonomy" id="2795727"/>
    <lineage>
        <taxon>Bacteria</taxon>
        <taxon>Pseudomonadati</taxon>
        <taxon>Pseudomonadota</taxon>
        <taxon>Alphaproteobacteria</taxon>
        <taxon>Hyphomicrobiales</taxon>
        <taxon>Methylobacteriaceae</taxon>
        <taxon>Microvirga</taxon>
    </lineage>
</organism>